<accession>A0AAV4MTY8</accession>
<dbReference type="EMBL" id="BPLR01020108">
    <property type="protein sequence ID" value="GIX74892.1"/>
    <property type="molecule type" value="Genomic_DNA"/>
</dbReference>
<evidence type="ECO:0000313" key="1">
    <source>
        <dbReference type="EMBL" id="GIX74892.1"/>
    </source>
</evidence>
<dbReference type="AlphaFoldDB" id="A0AAV4MTY8"/>
<proteinExistence type="predicted"/>
<name>A0AAV4MTY8_CAEEX</name>
<evidence type="ECO:0000313" key="2">
    <source>
        <dbReference type="Proteomes" id="UP001054945"/>
    </source>
</evidence>
<dbReference type="Proteomes" id="UP001054945">
    <property type="component" value="Unassembled WGS sequence"/>
</dbReference>
<reference evidence="1 2" key="1">
    <citation type="submission" date="2021-06" db="EMBL/GenBank/DDBJ databases">
        <title>Caerostris extrusa draft genome.</title>
        <authorList>
            <person name="Kono N."/>
            <person name="Arakawa K."/>
        </authorList>
    </citation>
    <scope>NUCLEOTIDE SEQUENCE [LARGE SCALE GENOMIC DNA]</scope>
</reference>
<keyword evidence="2" id="KW-1185">Reference proteome</keyword>
<sequence length="91" mass="10666">MAQMARKEFGTSAAGTQKERRWLKLKAVLTFCFETHLGSIYGTICGHGLLEQLVCTSGRRRCSEEKCWEWMFLQILFTDQQIINRVHKKRK</sequence>
<gene>
    <name evidence="1" type="ORF">CEXT_229141</name>
</gene>
<organism evidence="1 2">
    <name type="scientific">Caerostris extrusa</name>
    <name type="common">Bark spider</name>
    <name type="synonym">Caerostris bankana</name>
    <dbReference type="NCBI Taxonomy" id="172846"/>
    <lineage>
        <taxon>Eukaryota</taxon>
        <taxon>Metazoa</taxon>
        <taxon>Ecdysozoa</taxon>
        <taxon>Arthropoda</taxon>
        <taxon>Chelicerata</taxon>
        <taxon>Arachnida</taxon>
        <taxon>Araneae</taxon>
        <taxon>Araneomorphae</taxon>
        <taxon>Entelegynae</taxon>
        <taxon>Araneoidea</taxon>
        <taxon>Araneidae</taxon>
        <taxon>Caerostris</taxon>
    </lineage>
</organism>
<comment type="caution">
    <text evidence="1">The sequence shown here is derived from an EMBL/GenBank/DDBJ whole genome shotgun (WGS) entry which is preliminary data.</text>
</comment>
<protein>
    <submittedName>
        <fullName evidence="1">Uncharacterized protein</fullName>
    </submittedName>
</protein>